<dbReference type="Proteomes" id="UP000271272">
    <property type="component" value="Unassembled WGS sequence"/>
</dbReference>
<keyword evidence="2" id="KW-1185">Reference proteome</keyword>
<sequence>MAECFQICPAVVGQWADRYRVGVPMDDGSSRPEHGPYRFPARQARMMVLRFSRRWGDPRIVCHVGPARSTAGSILTRYRMPPLAYLDRATEAGPRHPSPVRYEKDRPGRLVHVDIKILGRIPPGAGGGPMDAAFR</sequence>
<protein>
    <recommendedName>
        <fullName evidence="3">Transposase</fullName>
    </recommendedName>
</protein>
<accession>A0A3P1V939</accession>
<dbReference type="RefSeq" id="WP_124933155.1">
    <property type="nucleotide sequence ID" value="NZ_RQZC01000003.1"/>
</dbReference>
<organism evidence="1 2">
    <name type="scientific">Actinomyces bowdenii</name>
    <dbReference type="NCBI Taxonomy" id="131109"/>
    <lineage>
        <taxon>Bacteria</taxon>
        <taxon>Bacillati</taxon>
        <taxon>Actinomycetota</taxon>
        <taxon>Actinomycetes</taxon>
        <taxon>Actinomycetales</taxon>
        <taxon>Actinomycetaceae</taxon>
        <taxon>Actinomyces</taxon>
    </lineage>
</organism>
<gene>
    <name evidence="1" type="ORF">EII10_03680</name>
</gene>
<reference evidence="1 2" key="1">
    <citation type="submission" date="2018-11" db="EMBL/GenBank/DDBJ databases">
        <title>Genomes From Bacteria Associated with the Canine Oral Cavity: a Test Case for Automated Genome-Based Taxonomic Assignment.</title>
        <authorList>
            <person name="Coil D.A."/>
            <person name="Jospin G."/>
            <person name="Darling A.E."/>
            <person name="Wallis C."/>
            <person name="Davis I.J."/>
            <person name="Harris S."/>
            <person name="Eisen J.A."/>
            <person name="Holcombe L.J."/>
            <person name="O'Flynn C."/>
        </authorList>
    </citation>
    <scope>NUCLEOTIDE SEQUENCE [LARGE SCALE GENOMIC DNA]</scope>
    <source>
        <strain evidence="1 2">OH5050</strain>
    </source>
</reference>
<comment type="caution">
    <text evidence="1">The sequence shown here is derived from an EMBL/GenBank/DDBJ whole genome shotgun (WGS) entry which is preliminary data.</text>
</comment>
<dbReference type="OrthoDB" id="52928at2"/>
<evidence type="ECO:0000313" key="2">
    <source>
        <dbReference type="Proteomes" id="UP000271272"/>
    </source>
</evidence>
<evidence type="ECO:0000313" key="1">
    <source>
        <dbReference type="EMBL" id="RRD30177.1"/>
    </source>
</evidence>
<dbReference type="AlphaFoldDB" id="A0A3P1V939"/>
<dbReference type="EMBL" id="RQZC01000003">
    <property type="protein sequence ID" value="RRD30177.1"/>
    <property type="molecule type" value="Genomic_DNA"/>
</dbReference>
<proteinExistence type="predicted"/>
<name>A0A3P1V939_9ACTO</name>
<evidence type="ECO:0008006" key="3">
    <source>
        <dbReference type="Google" id="ProtNLM"/>
    </source>
</evidence>